<dbReference type="Pfam" id="PF00892">
    <property type="entry name" value="EamA"/>
    <property type="match status" value="2"/>
</dbReference>
<comment type="similarity">
    <text evidence="2">Belongs to the drug/metabolite transporter (DMT) superfamily. 10 TMS drug/metabolite exporter (DME) (TC 2.A.7.3) family.</text>
</comment>
<keyword evidence="4" id="KW-1133">Transmembrane helix</keyword>
<feature type="domain" description="EamA" evidence="6">
    <location>
        <begin position="153"/>
        <end position="292"/>
    </location>
</feature>
<protein>
    <submittedName>
        <fullName evidence="7">DMT family transporter</fullName>
    </submittedName>
</protein>
<feature type="domain" description="EamA" evidence="6">
    <location>
        <begin position="30"/>
        <end position="144"/>
    </location>
</feature>
<keyword evidence="3" id="KW-0812">Transmembrane</keyword>
<dbReference type="GO" id="GO:0016020">
    <property type="term" value="C:membrane"/>
    <property type="evidence" value="ECO:0007669"/>
    <property type="project" value="UniProtKB-SubCell"/>
</dbReference>
<dbReference type="AlphaFoldDB" id="A0A368DRV1"/>
<reference evidence="7 8" key="1">
    <citation type="journal article" date="2018" name="Microbiome">
        <title>Fine metagenomic profile of the Mediterranean stratified and mixed water columns revealed by assembly and recruitment.</title>
        <authorList>
            <person name="Haro-Moreno J.M."/>
            <person name="Lopez-Perez M."/>
            <person name="De La Torre J.R."/>
            <person name="Picazo A."/>
            <person name="Camacho A."/>
            <person name="Rodriguez-Valera F."/>
        </authorList>
    </citation>
    <scope>NUCLEOTIDE SEQUENCE [LARGE SCALE GENOMIC DNA]</scope>
    <source>
        <strain evidence="7">MED-G57</strain>
    </source>
</reference>
<evidence type="ECO:0000256" key="4">
    <source>
        <dbReference type="ARBA" id="ARBA00022989"/>
    </source>
</evidence>
<sequence length="296" mass="32575">MAQIKIIDDSTKGTLFTFGFILTVPFIEASVKLLGDAMAPPQVSFTRFMLHFVVLSVYIYLYLPKEEWIAKPSWPLLVRGILASLGTLCVYAGLSVLPLVDAVAIFFIQPIIITALSSILLREKVGIYRWIAVLAGMGGALLVIGPNFDDVGWGAVFPALAALFHGLSALMARKWANAARLPVFQYYTAITAVIMMTAIFIFGGITGYDRVALVMPDTFQWFLLAVIAFGSIITNLLLTQAFRITPSSIIAPFLYLQIIGSTIMGYYIFNQLPSSQTIFGACLVILAGLLIWWREK</sequence>
<dbReference type="EMBL" id="QOQD01000001">
    <property type="protein sequence ID" value="RCL74570.1"/>
    <property type="molecule type" value="Genomic_DNA"/>
</dbReference>
<accession>A0A368DRV1</accession>
<evidence type="ECO:0000256" key="1">
    <source>
        <dbReference type="ARBA" id="ARBA00004141"/>
    </source>
</evidence>
<dbReference type="PANTHER" id="PTHR22911">
    <property type="entry name" value="ACYL-MALONYL CONDENSING ENZYME-RELATED"/>
    <property type="match status" value="1"/>
</dbReference>
<evidence type="ECO:0000259" key="6">
    <source>
        <dbReference type="Pfam" id="PF00892"/>
    </source>
</evidence>
<evidence type="ECO:0000256" key="2">
    <source>
        <dbReference type="ARBA" id="ARBA00009853"/>
    </source>
</evidence>
<dbReference type="PANTHER" id="PTHR22911:SF6">
    <property type="entry name" value="SOLUTE CARRIER FAMILY 35 MEMBER G1"/>
    <property type="match status" value="1"/>
</dbReference>
<comment type="subcellular location">
    <subcellularLocation>
        <location evidence="1">Membrane</location>
        <topology evidence="1">Multi-pass membrane protein</topology>
    </subcellularLocation>
</comment>
<keyword evidence="5" id="KW-0472">Membrane</keyword>
<evidence type="ECO:0000256" key="5">
    <source>
        <dbReference type="ARBA" id="ARBA00023136"/>
    </source>
</evidence>
<name>A0A368DRV1_9PROT</name>
<comment type="caution">
    <text evidence="7">The sequence shown here is derived from an EMBL/GenBank/DDBJ whole genome shotgun (WGS) entry which is preliminary data.</text>
</comment>
<evidence type="ECO:0000313" key="8">
    <source>
        <dbReference type="Proteomes" id="UP000253570"/>
    </source>
</evidence>
<organism evidence="7 8">
    <name type="scientific">PS1 clade bacterium</name>
    <dbReference type="NCBI Taxonomy" id="2175152"/>
    <lineage>
        <taxon>Bacteria</taxon>
        <taxon>Pseudomonadati</taxon>
        <taxon>Pseudomonadota</taxon>
        <taxon>Alphaproteobacteria</taxon>
        <taxon>PS1 clade</taxon>
    </lineage>
</organism>
<evidence type="ECO:0000313" key="7">
    <source>
        <dbReference type="EMBL" id="RCL74570.1"/>
    </source>
</evidence>
<evidence type="ECO:0000256" key="3">
    <source>
        <dbReference type="ARBA" id="ARBA00022692"/>
    </source>
</evidence>
<dbReference type="InterPro" id="IPR000620">
    <property type="entry name" value="EamA_dom"/>
</dbReference>
<dbReference type="Proteomes" id="UP000253570">
    <property type="component" value="Unassembled WGS sequence"/>
</dbReference>
<dbReference type="SUPFAM" id="SSF103481">
    <property type="entry name" value="Multidrug resistance efflux transporter EmrE"/>
    <property type="match status" value="2"/>
</dbReference>
<proteinExistence type="inferred from homology"/>
<dbReference type="InterPro" id="IPR037185">
    <property type="entry name" value="EmrE-like"/>
</dbReference>
<gene>
    <name evidence="7" type="ORF">DBW71_00040</name>
</gene>